<reference evidence="8 9" key="1">
    <citation type="submission" date="2024-04" db="EMBL/GenBank/DDBJ databases">
        <authorList>
            <consortium name="Genoscope - CEA"/>
            <person name="William W."/>
        </authorList>
    </citation>
    <scope>NUCLEOTIDE SEQUENCE [LARGE SCALE GENOMIC DNA]</scope>
</reference>
<dbReference type="Pfam" id="PF00293">
    <property type="entry name" value="NUDIX"/>
    <property type="match status" value="1"/>
</dbReference>
<evidence type="ECO:0000256" key="2">
    <source>
        <dbReference type="ARBA" id="ARBA00001946"/>
    </source>
</evidence>
<dbReference type="PANTHER" id="PTHR12992">
    <property type="entry name" value="NUDIX HYDROLASE"/>
    <property type="match status" value="1"/>
</dbReference>
<evidence type="ECO:0000256" key="6">
    <source>
        <dbReference type="ARBA" id="ARBA00023211"/>
    </source>
</evidence>
<evidence type="ECO:0000256" key="4">
    <source>
        <dbReference type="ARBA" id="ARBA00022801"/>
    </source>
</evidence>
<evidence type="ECO:0000256" key="3">
    <source>
        <dbReference type="ARBA" id="ARBA00022723"/>
    </source>
</evidence>
<dbReference type="GO" id="GO:0046872">
    <property type="term" value="F:metal ion binding"/>
    <property type="evidence" value="ECO:0007669"/>
    <property type="project" value="UniProtKB-KW"/>
</dbReference>
<evidence type="ECO:0000256" key="5">
    <source>
        <dbReference type="ARBA" id="ARBA00022842"/>
    </source>
</evidence>
<dbReference type="GO" id="GO:0010945">
    <property type="term" value="F:coenzyme A diphosphatase activity"/>
    <property type="evidence" value="ECO:0007669"/>
    <property type="project" value="InterPro"/>
</dbReference>
<evidence type="ECO:0000313" key="9">
    <source>
        <dbReference type="Proteomes" id="UP001497497"/>
    </source>
</evidence>
<dbReference type="InterPro" id="IPR015797">
    <property type="entry name" value="NUDIX_hydrolase-like_dom_sf"/>
</dbReference>
<protein>
    <recommendedName>
        <fullName evidence="7">Nudix hydrolase domain-containing protein</fullName>
    </recommendedName>
</protein>
<comment type="cofactor">
    <cofactor evidence="1">
        <name>Mn(2+)</name>
        <dbReference type="ChEBI" id="CHEBI:29035"/>
    </cofactor>
</comment>
<proteinExistence type="predicted"/>
<evidence type="ECO:0000256" key="1">
    <source>
        <dbReference type="ARBA" id="ARBA00001936"/>
    </source>
</evidence>
<dbReference type="SUPFAM" id="SSF55811">
    <property type="entry name" value="Nudix"/>
    <property type="match status" value="1"/>
</dbReference>
<keyword evidence="6" id="KW-0464">Manganese</keyword>
<keyword evidence="4" id="KW-0378">Hydrolase</keyword>
<dbReference type="EMBL" id="CAXITT010000113">
    <property type="protein sequence ID" value="CAL1532316.1"/>
    <property type="molecule type" value="Genomic_DNA"/>
</dbReference>
<dbReference type="Gene3D" id="3.90.79.10">
    <property type="entry name" value="Nucleoside Triphosphate Pyrophosphohydrolase"/>
    <property type="match status" value="1"/>
</dbReference>
<dbReference type="Proteomes" id="UP001497497">
    <property type="component" value="Unassembled WGS sequence"/>
</dbReference>
<organism evidence="8 9">
    <name type="scientific">Lymnaea stagnalis</name>
    <name type="common">Great pond snail</name>
    <name type="synonym">Helix stagnalis</name>
    <dbReference type="NCBI Taxonomy" id="6523"/>
    <lineage>
        <taxon>Eukaryota</taxon>
        <taxon>Metazoa</taxon>
        <taxon>Spiralia</taxon>
        <taxon>Lophotrochozoa</taxon>
        <taxon>Mollusca</taxon>
        <taxon>Gastropoda</taxon>
        <taxon>Heterobranchia</taxon>
        <taxon>Euthyneura</taxon>
        <taxon>Panpulmonata</taxon>
        <taxon>Hygrophila</taxon>
        <taxon>Lymnaeoidea</taxon>
        <taxon>Lymnaeidae</taxon>
        <taxon>Lymnaea</taxon>
    </lineage>
</organism>
<feature type="domain" description="Nudix hydrolase" evidence="7">
    <location>
        <begin position="32"/>
        <end position="166"/>
    </location>
</feature>
<dbReference type="PANTHER" id="PTHR12992:SF24">
    <property type="entry name" value="PEROXISOMAL COENZYME A DIPHOSPHATASE NUDT7"/>
    <property type="match status" value="1"/>
</dbReference>
<dbReference type="PROSITE" id="PS51462">
    <property type="entry name" value="NUDIX"/>
    <property type="match status" value="1"/>
</dbReference>
<comment type="cofactor">
    <cofactor evidence="2">
        <name>Mg(2+)</name>
        <dbReference type="ChEBI" id="CHEBI:18420"/>
    </cofactor>
</comment>
<dbReference type="GO" id="GO:0015938">
    <property type="term" value="P:coenzyme A catabolic process"/>
    <property type="evidence" value="ECO:0007669"/>
    <property type="project" value="TreeGrafter"/>
</dbReference>
<dbReference type="InterPro" id="IPR000086">
    <property type="entry name" value="NUDIX_hydrolase_dom"/>
</dbReference>
<name>A0AAV2HG82_LYMST</name>
<evidence type="ECO:0000313" key="8">
    <source>
        <dbReference type="EMBL" id="CAL1532316.1"/>
    </source>
</evidence>
<keyword evidence="9" id="KW-1185">Reference proteome</keyword>
<gene>
    <name evidence="8" type="ORF">GSLYS_00006395001</name>
</gene>
<dbReference type="InterPro" id="IPR045121">
    <property type="entry name" value="CoAse"/>
</dbReference>
<keyword evidence="5" id="KW-0460">Magnesium</keyword>
<sequence length="236" mass="26497">MKDSDLLTVIIERLSSFDIRKCGPYPETTNDFKRAAVLLPLTVKNGEIFILLTKRSKNLRTHPSAVSFPGGVRDNSDKTDVETALREAKEEIGLPPECVKILAILTRGVTLPNTVVYPVVGLIQNNFKPVPNPSEVEFAFYMPLKDFLNEEKISYSTFNVRGRKFLSRSVKYSDGEKSANVWGFTANYCIFLAKIVHGLPDFLPVFDDSKDSKDNTLQAGLVEYFNFVTSMTKSKL</sequence>
<accession>A0AAV2HG82</accession>
<keyword evidence="3" id="KW-0479">Metal-binding</keyword>
<comment type="caution">
    <text evidence="8">The sequence shown here is derived from an EMBL/GenBank/DDBJ whole genome shotgun (WGS) entry which is preliminary data.</text>
</comment>
<evidence type="ECO:0000259" key="7">
    <source>
        <dbReference type="PROSITE" id="PS51462"/>
    </source>
</evidence>
<dbReference type="AlphaFoldDB" id="A0AAV2HG82"/>
<dbReference type="CDD" id="cd03426">
    <property type="entry name" value="NUDIX_CoAse_Nudt7"/>
    <property type="match status" value="1"/>
</dbReference>